<evidence type="ECO:0000256" key="2">
    <source>
        <dbReference type="ARBA" id="ARBA00023125"/>
    </source>
</evidence>
<dbReference type="CDD" id="cd20009">
    <property type="entry name" value="PBP1_RafR-like"/>
    <property type="match status" value="1"/>
</dbReference>
<dbReference type="SUPFAM" id="SSF47413">
    <property type="entry name" value="lambda repressor-like DNA-binding domains"/>
    <property type="match status" value="1"/>
</dbReference>
<keyword evidence="2" id="KW-0238">DNA-binding</keyword>
<dbReference type="Gene3D" id="3.40.50.2300">
    <property type="match status" value="2"/>
</dbReference>
<dbReference type="InterPro" id="IPR028082">
    <property type="entry name" value="Peripla_BP_I"/>
</dbReference>
<dbReference type="Gene3D" id="1.10.260.40">
    <property type="entry name" value="lambda repressor-like DNA-binding domains"/>
    <property type="match status" value="1"/>
</dbReference>
<proteinExistence type="predicted"/>
<evidence type="ECO:0000256" key="3">
    <source>
        <dbReference type="ARBA" id="ARBA00023163"/>
    </source>
</evidence>
<feature type="domain" description="HTH lacI-type" evidence="4">
    <location>
        <begin position="18"/>
        <end position="72"/>
    </location>
</feature>
<dbReference type="PROSITE" id="PS50932">
    <property type="entry name" value="HTH_LACI_2"/>
    <property type="match status" value="1"/>
</dbReference>
<name>A0ABS9QBZ2_9HYPH</name>
<dbReference type="InterPro" id="IPR046335">
    <property type="entry name" value="LacI/GalR-like_sensor"/>
</dbReference>
<dbReference type="PANTHER" id="PTHR30146:SF109">
    <property type="entry name" value="HTH-TYPE TRANSCRIPTIONAL REGULATOR GALS"/>
    <property type="match status" value="1"/>
</dbReference>
<dbReference type="SUPFAM" id="SSF53822">
    <property type="entry name" value="Periplasmic binding protein-like I"/>
    <property type="match status" value="1"/>
</dbReference>
<dbReference type="Pfam" id="PF00356">
    <property type="entry name" value="LacI"/>
    <property type="match status" value="1"/>
</dbReference>
<organism evidence="5 6">
    <name type="scientific">Mesorhizobium retamae</name>
    <dbReference type="NCBI Taxonomy" id="2912854"/>
    <lineage>
        <taxon>Bacteria</taxon>
        <taxon>Pseudomonadati</taxon>
        <taxon>Pseudomonadota</taxon>
        <taxon>Alphaproteobacteria</taxon>
        <taxon>Hyphomicrobiales</taxon>
        <taxon>Phyllobacteriaceae</taxon>
        <taxon>Mesorhizobium</taxon>
    </lineage>
</organism>
<dbReference type="SMART" id="SM00354">
    <property type="entry name" value="HTH_LACI"/>
    <property type="match status" value="1"/>
</dbReference>
<gene>
    <name evidence="5" type="ORF">L4923_07895</name>
</gene>
<protein>
    <submittedName>
        <fullName evidence="5">LacI family transcriptional regulator</fullName>
    </submittedName>
</protein>
<evidence type="ECO:0000256" key="1">
    <source>
        <dbReference type="ARBA" id="ARBA00023015"/>
    </source>
</evidence>
<dbReference type="CDD" id="cd01392">
    <property type="entry name" value="HTH_LacI"/>
    <property type="match status" value="1"/>
</dbReference>
<sequence>MDKSSRNTDEDDAEAARPTLKTLAFMTGLGVTTVSRALKDAPEIGAETRKRVQLVARQIGYRPNRAGVRLRTGKTNVISVVLNTTEQIGGFLSDFIYGISERLAATPYHLVVAPYSHNNDPMEPIRYVVETGSADGIIISRTQPNDPRVRYLTERGFPFAAHGRTAMGIEHAYHDFDNETFARLAVRRLAELGRRRLALLAPPPALTYHQHMRGGFLDELDRQGQSEAPFSSVSSDNVIDDIRRHTIELMKRTGRPDGIICGAGGPAFALIAGIEAAGLKLGRDVDLVAKEPFNLLQLVRPEIHVVAEDFRLAGRDLATAVLSSIGDRSAAPIQKLVVPAQVIAPR</sequence>
<reference evidence="5 6" key="1">
    <citation type="submission" date="2022-02" db="EMBL/GenBank/DDBJ databases">
        <title>Draft genome sequence of Mezorhizobium retamae strain IRAMC:0171 isolated from Retama raetam nodules.</title>
        <authorList>
            <person name="Bengaied R."/>
            <person name="Sbissi I."/>
            <person name="Huber K."/>
            <person name="Ghodbane F."/>
            <person name="Nouioui I."/>
            <person name="Tarhouni M."/>
            <person name="Gtari M."/>
        </authorList>
    </citation>
    <scope>NUCLEOTIDE SEQUENCE [LARGE SCALE GENOMIC DNA]</scope>
    <source>
        <strain evidence="5 6">IRAMC:0171</strain>
    </source>
</reference>
<dbReference type="InterPro" id="IPR000843">
    <property type="entry name" value="HTH_LacI"/>
</dbReference>
<accession>A0ABS9QBZ2</accession>
<dbReference type="RefSeq" id="WP_239363347.1">
    <property type="nucleotide sequence ID" value="NZ_JAKREW010000005.1"/>
</dbReference>
<evidence type="ECO:0000259" key="4">
    <source>
        <dbReference type="PROSITE" id="PS50932"/>
    </source>
</evidence>
<dbReference type="Pfam" id="PF13377">
    <property type="entry name" value="Peripla_BP_3"/>
    <property type="match status" value="1"/>
</dbReference>
<keyword evidence="1" id="KW-0805">Transcription regulation</keyword>
<keyword evidence="3" id="KW-0804">Transcription</keyword>
<dbReference type="PANTHER" id="PTHR30146">
    <property type="entry name" value="LACI-RELATED TRANSCRIPTIONAL REPRESSOR"/>
    <property type="match status" value="1"/>
</dbReference>
<dbReference type="InterPro" id="IPR010982">
    <property type="entry name" value="Lambda_DNA-bd_dom_sf"/>
</dbReference>
<dbReference type="EMBL" id="JAKREW010000005">
    <property type="protein sequence ID" value="MCG7504941.1"/>
    <property type="molecule type" value="Genomic_DNA"/>
</dbReference>
<dbReference type="Proteomes" id="UP001201701">
    <property type="component" value="Unassembled WGS sequence"/>
</dbReference>
<keyword evidence="6" id="KW-1185">Reference proteome</keyword>
<evidence type="ECO:0000313" key="5">
    <source>
        <dbReference type="EMBL" id="MCG7504941.1"/>
    </source>
</evidence>
<evidence type="ECO:0000313" key="6">
    <source>
        <dbReference type="Proteomes" id="UP001201701"/>
    </source>
</evidence>
<comment type="caution">
    <text evidence="5">The sequence shown here is derived from an EMBL/GenBank/DDBJ whole genome shotgun (WGS) entry which is preliminary data.</text>
</comment>